<dbReference type="Proteomes" id="UP000664658">
    <property type="component" value="Unassembled WGS sequence"/>
</dbReference>
<dbReference type="PANTHER" id="PTHR46889">
    <property type="entry name" value="TRANSPOSASE INSF FOR INSERTION SEQUENCE IS3B-RELATED"/>
    <property type="match status" value="1"/>
</dbReference>
<reference evidence="2" key="1">
    <citation type="submission" date="2021-03" db="EMBL/GenBank/DDBJ databases">
        <title>Plesiomonas shigelloides zfcc0051, isolated from zebrafish feces.</title>
        <authorList>
            <person name="Vanderhoek Z."/>
            <person name="Gaulke C."/>
        </authorList>
    </citation>
    <scope>NUCLEOTIDE SEQUENCE</scope>
    <source>
        <strain evidence="2">Zfcc0051</strain>
    </source>
</reference>
<gene>
    <name evidence="2" type="ORF">J2R62_17175</name>
</gene>
<sequence length="63" mass="7128">MTTEKAGNGSLRDQGSRYTSHDWQTSLKTHGLQSSMSRRVNCHDNTVADSFFQLLKRERLGSV</sequence>
<dbReference type="GO" id="GO:0003676">
    <property type="term" value="F:nucleic acid binding"/>
    <property type="evidence" value="ECO:0007669"/>
    <property type="project" value="InterPro"/>
</dbReference>
<feature type="region of interest" description="Disordered" evidence="1">
    <location>
        <begin position="1"/>
        <end position="35"/>
    </location>
</feature>
<dbReference type="InterPro" id="IPR036397">
    <property type="entry name" value="RNaseH_sf"/>
</dbReference>
<proteinExistence type="predicted"/>
<evidence type="ECO:0000256" key="1">
    <source>
        <dbReference type="SAM" id="MobiDB-lite"/>
    </source>
</evidence>
<protein>
    <submittedName>
        <fullName evidence="2">DDE-type integrase/transposase/recombinase</fullName>
    </submittedName>
</protein>
<organism evidence="2 3">
    <name type="scientific">Plesiomonas shigelloides</name>
    <name type="common">Aeromonas shigelloides</name>
    <dbReference type="NCBI Taxonomy" id="703"/>
    <lineage>
        <taxon>Bacteria</taxon>
        <taxon>Pseudomonadati</taxon>
        <taxon>Pseudomonadota</taxon>
        <taxon>Gammaproteobacteria</taxon>
        <taxon>Enterobacterales</taxon>
        <taxon>Enterobacteriaceae</taxon>
        <taxon>Plesiomonas</taxon>
    </lineage>
</organism>
<name>A0A8I2B3E2_PLESH</name>
<evidence type="ECO:0000313" key="3">
    <source>
        <dbReference type="Proteomes" id="UP000664658"/>
    </source>
</evidence>
<dbReference type="InterPro" id="IPR012337">
    <property type="entry name" value="RNaseH-like_sf"/>
</dbReference>
<dbReference type="InterPro" id="IPR050900">
    <property type="entry name" value="Transposase_IS3/IS150/IS904"/>
</dbReference>
<dbReference type="EMBL" id="JAFNAA010000058">
    <property type="protein sequence ID" value="MBO1109899.1"/>
    <property type="molecule type" value="Genomic_DNA"/>
</dbReference>
<dbReference type="Gene3D" id="3.30.420.10">
    <property type="entry name" value="Ribonuclease H-like superfamily/Ribonuclease H"/>
    <property type="match status" value="1"/>
</dbReference>
<dbReference type="AlphaFoldDB" id="A0A8I2B3E2"/>
<comment type="caution">
    <text evidence="2">The sequence shown here is derived from an EMBL/GenBank/DDBJ whole genome shotgun (WGS) entry which is preliminary data.</text>
</comment>
<dbReference type="PANTHER" id="PTHR46889:SF4">
    <property type="entry name" value="TRANSPOSASE INSO FOR INSERTION SEQUENCE ELEMENT IS911B-RELATED"/>
    <property type="match status" value="1"/>
</dbReference>
<dbReference type="SUPFAM" id="SSF53098">
    <property type="entry name" value="Ribonuclease H-like"/>
    <property type="match status" value="1"/>
</dbReference>
<evidence type="ECO:0000313" key="2">
    <source>
        <dbReference type="EMBL" id="MBO1109899.1"/>
    </source>
</evidence>
<accession>A0A8I2B3E2</accession>